<dbReference type="SUPFAM" id="SSF50129">
    <property type="entry name" value="GroES-like"/>
    <property type="match status" value="1"/>
</dbReference>
<dbReference type="PANTHER" id="PTHR48106">
    <property type="entry name" value="QUINONE OXIDOREDUCTASE PIG3-RELATED"/>
    <property type="match status" value="1"/>
</dbReference>
<name>A0ABR0TSL6_AURPU</name>
<dbReference type="Pfam" id="PF00107">
    <property type="entry name" value="ADH_zinc_N"/>
    <property type="match status" value="1"/>
</dbReference>
<accession>A0ABR0TSL6</accession>
<keyword evidence="5" id="KW-1185">Reference proteome</keyword>
<dbReference type="InterPro" id="IPR013149">
    <property type="entry name" value="ADH-like_C"/>
</dbReference>
<dbReference type="InterPro" id="IPR011032">
    <property type="entry name" value="GroES-like_sf"/>
</dbReference>
<evidence type="ECO:0000259" key="3">
    <source>
        <dbReference type="SMART" id="SM00829"/>
    </source>
</evidence>
<dbReference type="EMBL" id="JASGXD010000003">
    <property type="protein sequence ID" value="KAK6006860.1"/>
    <property type="molecule type" value="Genomic_DNA"/>
</dbReference>
<dbReference type="Gene3D" id="3.90.180.10">
    <property type="entry name" value="Medium-chain alcohol dehydrogenases, catalytic domain"/>
    <property type="match status" value="1"/>
</dbReference>
<dbReference type="SUPFAM" id="SSF51735">
    <property type="entry name" value="NAD(P)-binding Rossmann-fold domains"/>
    <property type="match status" value="1"/>
</dbReference>
<dbReference type="SMART" id="SM00829">
    <property type="entry name" value="PKS_ER"/>
    <property type="match status" value="1"/>
</dbReference>
<dbReference type="Proteomes" id="UP001341245">
    <property type="component" value="Unassembled WGS sequence"/>
</dbReference>
<keyword evidence="1" id="KW-0521">NADP</keyword>
<dbReference type="Gene3D" id="3.40.50.720">
    <property type="entry name" value="NAD(P)-binding Rossmann-like Domain"/>
    <property type="match status" value="1"/>
</dbReference>
<evidence type="ECO:0000313" key="4">
    <source>
        <dbReference type="EMBL" id="KAK6006860.1"/>
    </source>
</evidence>
<protein>
    <recommendedName>
        <fullName evidence="3">Enoyl reductase (ER) domain-containing protein</fullName>
    </recommendedName>
</protein>
<dbReference type="InterPro" id="IPR020843">
    <property type="entry name" value="ER"/>
</dbReference>
<dbReference type="InterPro" id="IPR036291">
    <property type="entry name" value="NAD(P)-bd_dom_sf"/>
</dbReference>
<dbReference type="Pfam" id="PF08240">
    <property type="entry name" value="ADH_N"/>
    <property type="match status" value="1"/>
</dbReference>
<proteinExistence type="predicted"/>
<organism evidence="4 5">
    <name type="scientific">Aureobasidium pullulans</name>
    <name type="common">Black yeast</name>
    <name type="synonym">Pullularia pullulans</name>
    <dbReference type="NCBI Taxonomy" id="5580"/>
    <lineage>
        <taxon>Eukaryota</taxon>
        <taxon>Fungi</taxon>
        <taxon>Dikarya</taxon>
        <taxon>Ascomycota</taxon>
        <taxon>Pezizomycotina</taxon>
        <taxon>Dothideomycetes</taxon>
        <taxon>Dothideomycetidae</taxon>
        <taxon>Dothideales</taxon>
        <taxon>Saccotheciaceae</taxon>
        <taxon>Aureobasidium</taxon>
    </lineage>
</organism>
<reference evidence="4 5" key="1">
    <citation type="submission" date="2023-11" db="EMBL/GenBank/DDBJ databases">
        <title>Draft genome sequence and annotation of the polyextremotolerant black yeast-like fungus Aureobasidium pullulans NRRL 62042.</title>
        <authorList>
            <person name="Dielentheis-Frenken M.R.E."/>
            <person name="Wibberg D."/>
            <person name="Blank L.M."/>
            <person name="Tiso T."/>
        </authorList>
    </citation>
    <scope>NUCLEOTIDE SEQUENCE [LARGE SCALE GENOMIC DNA]</scope>
    <source>
        <strain evidence="4 5">NRRL 62042</strain>
    </source>
</reference>
<evidence type="ECO:0000256" key="2">
    <source>
        <dbReference type="ARBA" id="ARBA00023002"/>
    </source>
</evidence>
<dbReference type="InterPro" id="IPR013154">
    <property type="entry name" value="ADH-like_N"/>
</dbReference>
<dbReference type="PANTHER" id="PTHR48106:SF18">
    <property type="entry name" value="QUINONE OXIDOREDUCTASE PIG3"/>
    <property type="match status" value="1"/>
</dbReference>
<feature type="domain" description="Enoyl reductase (ER)" evidence="3">
    <location>
        <begin position="22"/>
        <end position="355"/>
    </location>
</feature>
<comment type="caution">
    <text evidence="4">The sequence shown here is derived from an EMBL/GenBank/DDBJ whole genome shotgun (WGS) entry which is preliminary data.</text>
</comment>
<evidence type="ECO:0000256" key="1">
    <source>
        <dbReference type="ARBA" id="ARBA00022857"/>
    </source>
</evidence>
<gene>
    <name evidence="4" type="ORF">QM012_005868</name>
</gene>
<sequence length="358" mass="38845">MPSWDNTPSGKMIAAVLSSPGANPPSKCFTMDREYPRPTLPSPSWVLVKVKAAGLNRAELRGRNGDKPAPPEFGMFVDEFHPDPPKILGEEFVGIVEEAGSETKFKKGELCTGFIYGGGKAFDGAYAEYVICPAQRLFRLPQTSLSWNVLGAITMSMWTAYGSLFEAAQLTKGATALIHGATSSVGVWAVLLAKDRGCTVIATTRKQDKAEKLKSIGADHVVLEDELNDQLKKLAPNGVDCLLELVGPDTIQSLALPNLAKHGSVVVTGVLTKQWAMKEFTPALIPPTRRMTFYSLEPGQEEAEGVERIVGEVIKKVESGTFKPEHFLDKTFPLEKIGEAHEYMEDSKAVGKVVVTVP</sequence>
<evidence type="ECO:0000313" key="5">
    <source>
        <dbReference type="Proteomes" id="UP001341245"/>
    </source>
</evidence>
<keyword evidence="2" id="KW-0560">Oxidoreductase</keyword>